<reference evidence="2" key="1">
    <citation type="submission" date="2017-07" db="EMBL/GenBank/DDBJ databases">
        <authorList>
            <person name="Mikheyev A."/>
            <person name="Grau M."/>
        </authorList>
    </citation>
    <scope>NUCLEOTIDE SEQUENCE</scope>
    <source>
        <tissue evidence="2">Venom_gland</tissue>
    </source>
</reference>
<feature type="region of interest" description="Disordered" evidence="1">
    <location>
        <begin position="85"/>
        <end position="108"/>
    </location>
</feature>
<protein>
    <submittedName>
        <fullName evidence="2">Uncharacterized protein</fullName>
    </submittedName>
</protein>
<dbReference type="AlphaFoldDB" id="A0A2D4IMT8"/>
<evidence type="ECO:0000313" key="2">
    <source>
        <dbReference type="EMBL" id="LAA85538.1"/>
    </source>
</evidence>
<dbReference type="EMBL" id="IACK01114109">
    <property type="protein sequence ID" value="LAA85538.1"/>
    <property type="molecule type" value="Transcribed_RNA"/>
</dbReference>
<name>A0A2D4IMT8_MICLE</name>
<evidence type="ECO:0000256" key="1">
    <source>
        <dbReference type="SAM" id="MobiDB-lite"/>
    </source>
</evidence>
<dbReference type="EMBL" id="IACK01114110">
    <property type="protein sequence ID" value="LAA85539.1"/>
    <property type="molecule type" value="Transcribed_RNA"/>
</dbReference>
<accession>A0A2D4IMT8</accession>
<feature type="compositionally biased region" description="Basic and acidic residues" evidence="1">
    <location>
        <begin position="93"/>
        <end position="108"/>
    </location>
</feature>
<organism evidence="2">
    <name type="scientific">Micrurus lemniscatus lemniscatus</name>
    <dbReference type="NCBI Taxonomy" id="129467"/>
    <lineage>
        <taxon>Eukaryota</taxon>
        <taxon>Metazoa</taxon>
        <taxon>Chordata</taxon>
        <taxon>Craniata</taxon>
        <taxon>Vertebrata</taxon>
        <taxon>Euteleostomi</taxon>
        <taxon>Lepidosauria</taxon>
        <taxon>Squamata</taxon>
        <taxon>Bifurcata</taxon>
        <taxon>Unidentata</taxon>
        <taxon>Episquamata</taxon>
        <taxon>Toxicofera</taxon>
        <taxon>Serpentes</taxon>
        <taxon>Colubroidea</taxon>
        <taxon>Elapidae</taxon>
        <taxon>Elapinae</taxon>
        <taxon>Micrurus</taxon>
    </lineage>
</organism>
<reference evidence="2" key="2">
    <citation type="submission" date="2017-11" db="EMBL/GenBank/DDBJ databases">
        <title>Coralsnake Venomics: Analyses of Venom Gland Transcriptomes and Proteomes of Six Brazilian Taxa.</title>
        <authorList>
            <person name="Aird S.D."/>
            <person name="Jorge da Silva N."/>
            <person name="Qiu L."/>
            <person name="Villar-Briones A."/>
            <person name="Aparecida-Saddi V."/>
            <person name="Campos-Telles M.P."/>
            <person name="Grau M."/>
            <person name="Mikheyev A.S."/>
        </authorList>
    </citation>
    <scope>NUCLEOTIDE SEQUENCE</scope>
    <source>
        <tissue evidence="2">Venom_gland</tissue>
    </source>
</reference>
<sequence length="108" mass="11815">MLSHLTLKAIAFPSRRLLSSFACLPALCWDHCCGPVSSPTVWGLCPSLLPCWSVGSWWAAPFQQSQPAISQEGSPCSVQPAPHKEVPLLMPPHTKEKEVQREGERPGL</sequence>
<proteinExistence type="predicted"/>